<dbReference type="GO" id="GO:0004386">
    <property type="term" value="F:helicase activity"/>
    <property type="evidence" value="ECO:0007669"/>
    <property type="project" value="UniProtKB-KW"/>
</dbReference>
<evidence type="ECO:0000313" key="7">
    <source>
        <dbReference type="EMBL" id="KAG9462712.1"/>
    </source>
</evidence>
<dbReference type="GO" id="GO:0006260">
    <property type="term" value="P:DNA replication"/>
    <property type="evidence" value="ECO:0007669"/>
    <property type="project" value="UniProtKB-KW"/>
</dbReference>
<keyword evidence="3" id="KW-0235">DNA replication</keyword>
<evidence type="ECO:0000259" key="6">
    <source>
        <dbReference type="Pfam" id="PF18263"/>
    </source>
</evidence>
<gene>
    <name evidence="7" type="ORF">GDO78_023267</name>
</gene>
<comment type="similarity">
    <text evidence="2">Belongs to the MCM family.</text>
</comment>
<dbReference type="Proteomes" id="UP000770717">
    <property type="component" value="Unassembled WGS sequence"/>
</dbReference>
<protein>
    <recommendedName>
        <fullName evidence="6">Mcm6 C-terminal winged-helix domain-containing protein</fullName>
    </recommendedName>
</protein>
<dbReference type="EMBL" id="WNTK01009806">
    <property type="protein sequence ID" value="KAG9462712.1"/>
    <property type="molecule type" value="Genomic_DNA"/>
</dbReference>
<evidence type="ECO:0000256" key="1">
    <source>
        <dbReference type="ARBA" id="ARBA00004123"/>
    </source>
</evidence>
<feature type="domain" description="Mcm6 C-terminal winged-helix" evidence="6">
    <location>
        <begin position="3"/>
        <end position="82"/>
    </location>
</feature>
<dbReference type="OrthoDB" id="1744952at2759"/>
<dbReference type="Gene3D" id="1.20.58.870">
    <property type="match status" value="1"/>
</dbReference>
<keyword evidence="4" id="KW-0378">Hydrolase</keyword>
<comment type="subcellular location">
    <subcellularLocation>
        <location evidence="1">Nucleus</location>
    </subcellularLocation>
</comment>
<keyword evidence="8" id="KW-1185">Reference proteome</keyword>
<dbReference type="InterPro" id="IPR041024">
    <property type="entry name" value="Mcm6_C"/>
</dbReference>
<evidence type="ECO:0000256" key="5">
    <source>
        <dbReference type="ARBA" id="ARBA00023242"/>
    </source>
</evidence>
<evidence type="ECO:0000256" key="3">
    <source>
        <dbReference type="ARBA" id="ARBA00022705"/>
    </source>
</evidence>
<name>A0A8J6C4C5_ELECQ</name>
<keyword evidence="4" id="KW-0067">ATP-binding</keyword>
<accession>A0A8J6C4C5</accession>
<sequence length="85" mass="9978">DEDESSQKRTDLVNWYLKEVESEIDSEEELVNRKQIIEKVIHRLVHYDQILIELSQSSLRSAGEDEATKDDDPYLVVNPNYVLED</sequence>
<keyword evidence="4" id="KW-0347">Helicase</keyword>
<dbReference type="Pfam" id="PF18263">
    <property type="entry name" value="WHD_MCM6"/>
    <property type="match status" value="1"/>
</dbReference>
<feature type="non-terminal residue" evidence="7">
    <location>
        <position position="1"/>
    </location>
</feature>
<evidence type="ECO:0000256" key="2">
    <source>
        <dbReference type="ARBA" id="ARBA00008010"/>
    </source>
</evidence>
<comment type="caution">
    <text evidence="7">The sequence shown here is derived from an EMBL/GenBank/DDBJ whole genome shotgun (WGS) entry which is preliminary data.</text>
</comment>
<keyword evidence="5" id="KW-0539">Nucleus</keyword>
<keyword evidence="4" id="KW-0547">Nucleotide-binding</keyword>
<evidence type="ECO:0000313" key="8">
    <source>
        <dbReference type="Proteomes" id="UP000770717"/>
    </source>
</evidence>
<evidence type="ECO:0000256" key="4">
    <source>
        <dbReference type="ARBA" id="ARBA00022806"/>
    </source>
</evidence>
<dbReference type="GO" id="GO:0005634">
    <property type="term" value="C:nucleus"/>
    <property type="evidence" value="ECO:0007669"/>
    <property type="project" value="UniProtKB-SubCell"/>
</dbReference>
<dbReference type="AlphaFoldDB" id="A0A8J6C4C5"/>
<reference evidence="7" key="1">
    <citation type="thesis" date="2020" institute="ProQuest LLC" country="789 East Eisenhower Parkway, Ann Arbor, MI, USA">
        <title>Comparative Genomics and Chromosome Evolution.</title>
        <authorList>
            <person name="Mudd A.B."/>
        </authorList>
    </citation>
    <scope>NUCLEOTIDE SEQUENCE</scope>
    <source>
        <strain evidence="7">HN-11 Male</strain>
        <tissue evidence="7">Kidney and liver</tissue>
    </source>
</reference>
<proteinExistence type="inferred from homology"/>
<organism evidence="7 8">
    <name type="scientific">Eleutherodactylus coqui</name>
    <name type="common">Puerto Rican coqui</name>
    <dbReference type="NCBI Taxonomy" id="57060"/>
    <lineage>
        <taxon>Eukaryota</taxon>
        <taxon>Metazoa</taxon>
        <taxon>Chordata</taxon>
        <taxon>Craniata</taxon>
        <taxon>Vertebrata</taxon>
        <taxon>Euteleostomi</taxon>
        <taxon>Amphibia</taxon>
        <taxon>Batrachia</taxon>
        <taxon>Anura</taxon>
        <taxon>Neobatrachia</taxon>
        <taxon>Hyloidea</taxon>
        <taxon>Eleutherodactylidae</taxon>
        <taxon>Eleutherodactylinae</taxon>
        <taxon>Eleutherodactylus</taxon>
        <taxon>Eleutherodactylus</taxon>
    </lineage>
</organism>